<reference evidence="1 2" key="1">
    <citation type="submission" date="2018-11" db="EMBL/GenBank/DDBJ databases">
        <authorList>
            <consortium name="Pathogen Informatics"/>
        </authorList>
    </citation>
    <scope>NUCLEOTIDE SEQUENCE [LARGE SCALE GENOMIC DNA]</scope>
</reference>
<dbReference type="AlphaFoldDB" id="A0A3P7IT26"/>
<dbReference type="EMBL" id="UYYB01005518">
    <property type="protein sequence ID" value="VDM67437.1"/>
    <property type="molecule type" value="Genomic_DNA"/>
</dbReference>
<dbReference type="OrthoDB" id="10379242at2759"/>
<proteinExistence type="predicted"/>
<protein>
    <submittedName>
        <fullName evidence="1">Uncharacterized protein</fullName>
    </submittedName>
</protein>
<accession>A0A3P7IT26</accession>
<dbReference type="Proteomes" id="UP000270094">
    <property type="component" value="Unassembled WGS sequence"/>
</dbReference>
<sequence length="213" mass="24196">MRKDFSPVSHSLLDNVTIRSKLFNTYAQISPLQALHGPVELLMPQHGRDIAFRTSGKNNRGCVVMLLYTASGEKSSIEIPFVHIESFAMLTSGNKPAISMILSDFAAKNLALRLGTRDKIEHIMRGYPNGLEEGSKKLVFVLQPYKDSLFVQYSGSENNHFGGINELHKRIDVWVRFIRNRDLLAKEQRQQANRSCQSHLEKRTSEDFLGQYS</sequence>
<organism evidence="1 2">
    <name type="scientific">Strongylus vulgaris</name>
    <name type="common">Blood worm</name>
    <dbReference type="NCBI Taxonomy" id="40348"/>
    <lineage>
        <taxon>Eukaryota</taxon>
        <taxon>Metazoa</taxon>
        <taxon>Ecdysozoa</taxon>
        <taxon>Nematoda</taxon>
        <taxon>Chromadorea</taxon>
        <taxon>Rhabditida</taxon>
        <taxon>Rhabditina</taxon>
        <taxon>Rhabditomorpha</taxon>
        <taxon>Strongyloidea</taxon>
        <taxon>Strongylidae</taxon>
        <taxon>Strongylus</taxon>
    </lineage>
</organism>
<evidence type="ECO:0000313" key="2">
    <source>
        <dbReference type="Proteomes" id="UP000270094"/>
    </source>
</evidence>
<gene>
    <name evidence="1" type="ORF">SVUK_LOCUS2435</name>
</gene>
<evidence type="ECO:0000313" key="1">
    <source>
        <dbReference type="EMBL" id="VDM67437.1"/>
    </source>
</evidence>
<keyword evidence="2" id="KW-1185">Reference proteome</keyword>
<name>A0A3P7IT26_STRVU</name>